<sequence length="198" mass="20944">MPATEAAVPPVRDYSPLALLVDGDNASPSQIAEILAETSKYGNVELRRVYGDWASGRFASWRAIVQDHALVPVQQFANVAGKNATDSALIIDAMDLLHEGRFRAFCIVSSDSDYTRLATRMRESGVFVIGVGRAQTPAAFRNACNVFVSTENLAPRGPSTGIAARPPTAPARPVGRAPRPPVPGARSPGILPPSAAVL</sequence>
<feature type="region of interest" description="Disordered" evidence="1">
    <location>
        <begin position="157"/>
        <end position="198"/>
    </location>
</feature>
<dbReference type="Pfam" id="PF01936">
    <property type="entry name" value="NYN"/>
    <property type="match status" value="1"/>
</dbReference>
<dbReference type="CDD" id="cd11297">
    <property type="entry name" value="PIN_LabA-like_N_1"/>
    <property type="match status" value="1"/>
</dbReference>
<dbReference type="EMBL" id="AUZY01001241">
    <property type="protein sequence ID" value="EQD75471.1"/>
    <property type="molecule type" value="Genomic_DNA"/>
</dbReference>
<dbReference type="GO" id="GO:0004540">
    <property type="term" value="F:RNA nuclease activity"/>
    <property type="evidence" value="ECO:0007669"/>
    <property type="project" value="InterPro"/>
</dbReference>
<reference evidence="3" key="1">
    <citation type="submission" date="2013-08" db="EMBL/GenBank/DDBJ databases">
        <authorList>
            <person name="Mendez C."/>
            <person name="Richter M."/>
            <person name="Ferrer M."/>
            <person name="Sanchez J."/>
        </authorList>
    </citation>
    <scope>NUCLEOTIDE SEQUENCE</scope>
</reference>
<gene>
    <name evidence="3" type="ORF">B1B_02106</name>
</gene>
<evidence type="ECO:0000313" key="3">
    <source>
        <dbReference type="EMBL" id="EQD75471.1"/>
    </source>
</evidence>
<accession>T1BRF7</accession>
<feature type="compositionally biased region" description="Low complexity" evidence="1">
    <location>
        <begin position="163"/>
        <end position="177"/>
    </location>
</feature>
<proteinExistence type="predicted"/>
<dbReference type="InterPro" id="IPR021139">
    <property type="entry name" value="NYN"/>
</dbReference>
<dbReference type="Gene3D" id="3.40.50.1010">
    <property type="entry name" value="5'-nuclease"/>
    <property type="match status" value="1"/>
</dbReference>
<dbReference type="PANTHER" id="PTHR35811">
    <property type="entry name" value="SLR1870 PROTEIN"/>
    <property type="match status" value="1"/>
</dbReference>
<feature type="domain" description="NYN" evidence="2">
    <location>
        <begin position="17"/>
        <end position="149"/>
    </location>
</feature>
<dbReference type="AlphaFoldDB" id="T1BRF7"/>
<comment type="caution">
    <text evidence="3">The sequence shown here is derived from an EMBL/GenBank/DDBJ whole genome shotgun (WGS) entry which is preliminary data.</text>
</comment>
<evidence type="ECO:0000259" key="2">
    <source>
        <dbReference type="Pfam" id="PF01936"/>
    </source>
</evidence>
<dbReference type="PANTHER" id="PTHR35811:SF1">
    <property type="entry name" value="HTH OST-TYPE DOMAIN-CONTAINING PROTEIN"/>
    <property type="match status" value="1"/>
</dbReference>
<protein>
    <submittedName>
        <fullName evidence="3">Protein containing DUF88</fullName>
    </submittedName>
</protein>
<reference evidence="3" key="2">
    <citation type="journal article" date="2014" name="ISME J.">
        <title>Microbial stratification in low pH oxic and suboxic macroscopic growths along an acid mine drainage.</title>
        <authorList>
            <person name="Mendez-Garcia C."/>
            <person name="Mesa V."/>
            <person name="Sprenger R.R."/>
            <person name="Richter M."/>
            <person name="Diez M.S."/>
            <person name="Solano J."/>
            <person name="Bargiela R."/>
            <person name="Golyshina O.V."/>
            <person name="Manteca A."/>
            <person name="Ramos J.L."/>
            <person name="Gallego J.R."/>
            <person name="Llorente I."/>
            <person name="Martins Dos Santos V.A."/>
            <person name="Jensen O.N."/>
            <person name="Pelaez A.I."/>
            <person name="Sanchez J."/>
            <person name="Ferrer M."/>
        </authorList>
    </citation>
    <scope>NUCLEOTIDE SEQUENCE</scope>
</reference>
<evidence type="ECO:0000256" key="1">
    <source>
        <dbReference type="SAM" id="MobiDB-lite"/>
    </source>
</evidence>
<organism evidence="3">
    <name type="scientific">mine drainage metagenome</name>
    <dbReference type="NCBI Taxonomy" id="410659"/>
    <lineage>
        <taxon>unclassified sequences</taxon>
        <taxon>metagenomes</taxon>
        <taxon>ecological metagenomes</taxon>
    </lineage>
</organism>
<name>T1BRF7_9ZZZZ</name>
<feature type="non-terminal residue" evidence="3">
    <location>
        <position position="198"/>
    </location>
</feature>